<proteinExistence type="predicted"/>
<comment type="caution">
    <text evidence="1">The sequence shown here is derived from an EMBL/GenBank/DDBJ whole genome shotgun (WGS) entry which is preliminary data.</text>
</comment>
<protein>
    <submittedName>
        <fullName evidence="1">Uncharacterized protein</fullName>
    </submittedName>
</protein>
<reference evidence="1 2" key="1">
    <citation type="journal article" date="2015" name="Genome Biol. Evol.">
        <title>Comparative Genomics of a Bacterivorous Green Alga Reveals Evolutionary Causalities and Consequences of Phago-Mixotrophic Mode of Nutrition.</title>
        <authorList>
            <person name="Burns J.A."/>
            <person name="Paasch A."/>
            <person name="Narechania A."/>
            <person name="Kim E."/>
        </authorList>
    </citation>
    <scope>NUCLEOTIDE SEQUENCE [LARGE SCALE GENOMIC DNA]</scope>
    <source>
        <strain evidence="1 2">PLY_AMNH</strain>
    </source>
</reference>
<evidence type="ECO:0000313" key="1">
    <source>
        <dbReference type="EMBL" id="KAK3265698.1"/>
    </source>
</evidence>
<gene>
    <name evidence="1" type="ORF">CYMTET_25645</name>
</gene>
<keyword evidence="2" id="KW-1185">Reference proteome</keyword>
<name>A0AAE0KYQ1_9CHLO</name>
<organism evidence="1 2">
    <name type="scientific">Cymbomonas tetramitiformis</name>
    <dbReference type="NCBI Taxonomy" id="36881"/>
    <lineage>
        <taxon>Eukaryota</taxon>
        <taxon>Viridiplantae</taxon>
        <taxon>Chlorophyta</taxon>
        <taxon>Pyramimonadophyceae</taxon>
        <taxon>Pyramimonadales</taxon>
        <taxon>Pyramimonadaceae</taxon>
        <taxon>Cymbomonas</taxon>
    </lineage>
</organism>
<dbReference type="EMBL" id="LGRX02013741">
    <property type="protein sequence ID" value="KAK3265698.1"/>
    <property type="molecule type" value="Genomic_DNA"/>
</dbReference>
<sequence length="140" mass="14672">MEALGCSGGGAIERSGRLCSRPCRGVQRISKYAAIIQELGYLRSVKEAGMPLANHSEVCRLWCWGRAWRSWGDGAGARLGVMVLGSVPGELGVMVLGSVPASWGDGAGVRPEAGGDGARSVPSTKLGVMMLGVRAWRSWG</sequence>
<dbReference type="AlphaFoldDB" id="A0AAE0KYQ1"/>
<evidence type="ECO:0000313" key="2">
    <source>
        <dbReference type="Proteomes" id="UP001190700"/>
    </source>
</evidence>
<accession>A0AAE0KYQ1</accession>
<dbReference type="Proteomes" id="UP001190700">
    <property type="component" value="Unassembled WGS sequence"/>
</dbReference>